<keyword evidence="4" id="KW-0106">Calcium</keyword>
<dbReference type="GO" id="GO:0046872">
    <property type="term" value="F:metal ion binding"/>
    <property type="evidence" value="ECO:0007669"/>
    <property type="project" value="UniProtKB-KW"/>
</dbReference>
<evidence type="ECO:0000256" key="2">
    <source>
        <dbReference type="ARBA" id="ARBA00022694"/>
    </source>
</evidence>
<comment type="similarity">
    <text evidence="1">Belongs to the archease family.</text>
</comment>
<keyword evidence="3" id="KW-0479">Metal-binding</keyword>
<sequence length="191" mass="21245">MPFTVLDHTADLHVRIEAPSLEELFIEAARAMVAQMFPSVLSEHPEDKCVVNDVELKGSTPSSGKVPSKNGNDAPLPNQSTVERELMVSLGEPLPSVHGELDGETQRLPAVWEDLFHDWLSKVLVLCTADRLLPIKYRVTFDRQGLHGRIVARPLDPQRDTGEIEIKAVTYHGLTLERTPGGYRAEVIFDT</sequence>
<dbReference type="EMBL" id="CP018477">
    <property type="protein sequence ID" value="ASV75817.1"/>
    <property type="molecule type" value="Genomic_DNA"/>
</dbReference>
<dbReference type="PANTHER" id="PTHR12682">
    <property type="entry name" value="ARCHEASE"/>
    <property type="match status" value="1"/>
</dbReference>
<protein>
    <recommendedName>
        <fullName evidence="6">Archease domain-containing protein</fullName>
    </recommendedName>
</protein>
<dbReference type="Proteomes" id="UP000215086">
    <property type="component" value="Chromosome"/>
</dbReference>
<organism evidence="7 8">
    <name type="scientific">Thermogutta terrifontis</name>
    <dbReference type="NCBI Taxonomy" id="1331910"/>
    <lineage>
        <taxon>Bacteria</taxon>
        <taxon>Pseudomonadati</taxon>
        <taxon>Planctomycetota</taxon>
        <taxon>Planctomycetia</taxon>
        <taxon>Pirellulales</taxon>
        <taxon>Thermoguttaceae</taxon>
        <taxon>Thermogutta</taxon>
    </lineage>
</organism>
<keyword evidence="8" id="KW-1185">Reference proteome</keyword>
<feature type="domain" description="Archease" evidence="6">
    <location>
        <begin position="112"/>
        <end position="190"/>
    </location>
</feature>
<dbReference type="InterPro" id="IPR023572">
    <property type="entry name" value="Archease_dom"/>
</dbReference>
<dbReference type="Gene3D" id="3.55.10.10">
    <property type="entry name" value="Archease domain"/>
    <property type="match status" value="1"/>
</dbReference>
<evidence type="ECO:0000313" key="7">
    <source>
        <dbReference type="EMBL" id="ASV75817.1"/>
    </source>
</evidence>
<gene>
    <name evidence="7" type="ORF">THTE_3215</name>
</gene>
<dbReference type="PANTHER" id="PTHR12682:SF11">
    <property type="entry name" value="PROTEIN ARCHEASE"/>
    <property type="match status" value="1"/>
</dbReference>
<evidence type="ECO:0000256" key="1">
    <source>
        <dbReference type="ARBA" id="ARBA00007963"/>
    </source>
</evidence>
<dbReference type="RefSeq" id="WP_168175856.1">
    <property type="nucleotide sequence ID" value="NZ_CP018477.1"/>
</dbReference>
<dbReference type="SUPFAM" id="SSF69819">
    <property type="entry name" value="MTH1598-like"/>
    <property type="match status" value="2"/>
</dbReference>
<dbReference type="AlphaFoldDB" id="A0A286RIM8"/>
<dbReference type="InterPro" id="IPR002804">
    <property type="entry name" value="Archease"/>
</dbReference>
<evidence type="ECO:0000313" key="8">
    <source>
        <dbReference type="Proteomes" id="UP000215086"/>
    </source>
</evidence>
<dbReference type="GO" id="GO:0008033">
    <property type="term" value="P:tRNA processing"/>
    <property type="evidence" value="ECO:0007669"/>
    <property type="project" value="UniProtKB-KW"/>
</dbReference>
<feature type="region of interest" description="Disordered" evidence="5">
    <location>
        <begin position="56"/>
        <end position="78"/>
    </location>
</feature>
<dbReference type="KEGG" id="ttf:THTE_3215"/>
<dbReference type="Pfam" id="PF01951">
    <property type="entry name" value="Archease"/>
    <property type="match status" value="2"/>
</dbReference>
<proteinExistence type="inferred from homology"/>
<keyword evidence="2" id="KW-0819">tRNA processing</keyword>
<evidence type="ECO:0000256" key="3">
    <source>
        <dbReference type="ARBA" id="ARBA00022723"/>
    </source>
</evidence>
<accession>A0A286RIM8</accession>
<feature type="domain" description="Archease" evidence="6">
    <location>
        <begin position="3"/>
        <end position="46"/>
    </location>
</feature>
<name>A0A286RIM8_9BACT</name>
<evidence type="ECO:0000256" key="4">
    <source>
        <dbReference type="ARBA" id="ARBA00022837"/>
    </source>
</evidence>
<dbReference type="InterPro" id="IPR036820">
    <property type="entry name" value="Archease_dom_sf"/>
</dbReference>
<evidence type="ECO:0000259" key="6">
    <source>
        <dbReference type="Pfam" id="PF01951"/>
    </source>
</evidence>
<evidence type="ECO:0000256" key="5">
    <source>
        <dbReference type="SAM" id="MobiDB-lite"/>
    </source>
</evidence>
<feature type="compositionally biased region" description="Polar residues" evidence="5">
    <location>
        <begin position="59"/>
        <end position="78"/>
    </location>
</feature>
<reference evidence="7 8" key="1">
    <citation type="journal article" name="Front. Microbiol.">
        <title>Sugar Metabolism of the First Thermophilic Planctomycete Thermogutta terrifontis: Comparative Genomic and Transcriptomic Approaches.</title>
        <authorList>
            <person name="Elcheninov A.G."/>
            <person name="Menzel P."/>
            <person name="Gudbergsdottir S.R."/>
            <person name="Slesarev A.I."/>
            <person name="Kadnikov V.V."/>
            <person name="Krogh A."/>
            <person name="Bonch-Osmolovskaya E.A."/>
            <person name="Peng X."/>
            <person name="Kublanov I.V."/>
        </authorList>
    </citation>
    <scope>NUCLEOTIDE SEQUENCE [LARGE SCALE GENOMIC DNA]</scope>
    <source>
        <strain evidence="7 8">R1</strain>
    </source>
</reference>